<dbReference type="GO" id="GO:0006508">
    <property type="term" value="P:proteolysis"/>
    <property type="evidence" value="ECO:0007669"/>
    <property type="project" value="InterPro"/>
</dbReference>
<keyword evidence="2" id="KW-1015">Disulfide bond</keyword>
<evidence type="ECO:0000256" key="2">
    <source>
        <dbReference type="ARBA" id="ARBA00023157"/>
    </source>
</evidence>
<dbReference type="Pfam" id="PF00024">
    <property type="entry name" value="PAN_1"/>
    <property type="match status" value="4"/>
</dbReference>
<dbReference type="EMBL" id="MIGC01003658">
    <property type="protein sequence ID" value="PHJ19082.1"/>
    <property type="molecule type" value="Genomic_DNA"/>
</dbReference>
<reference evidence="5 6" key="1">
    <citation type="journal article" date="2017" name="Int. J. Parasitol.">
        <title>The genome of the protozoan parasite Cystoisospora suis and a reverse vaccinology approach to identify vaccine candidates.</title>
        <authorList>
            <person name="Palmieri N."/>
            <person name="Shrestha A."/>
            <person name="Ruttkowski B."/>
            <person name="Beck T."/>
            <person name="Vogl C."/>
            <person name="Tomley F."/>
            <person name="Blake D.P."/>
            <person name="Joachim A."/>
        </authorList>
    </citation>
    <scope>NUCLEOTIDE SEQUENCE [LARGE SCALE GENOMIC DNA]</scope>
    <source>
        <strain evidence="5 6">Wien I</strain>
    </source>
</reference>
<accession>A0A2C6KRS7</accession>
<evidence type="ECO:0000313" key="6">
    <source>
        <dbReference type="Proteomes" id="UP000221165"/>
    </source>
</evidence>
<keyword evidence="3" id="KW-0732">Signal</keyword>
<feature type="domain" description="Apple" evidence="4">
    <location>
        <begin position="31"/>
        <end position="104"/>
    </location>
</feature>
<feature type="signal peptide" evidence="3">
    <location>
        <begin position="1"/>
        <end position="16"/>
    </location>
</feature>
<evidence type="ECO:0000313" key="5">
    <source>
        <dbReference type="EMBL" id="PHJ19082.1"/>
    </source>
</evidence>
<dbReference type="Proteomes" id="UP000221165">
    <property type="component" value="Unassembled WGS sequence"/>
</dbReference>
<keyword evidence="1" id="KW-0677">Repeat</keyword>
<dbReference type="PANTHER" id="PTHR33946:SF4">
    <property type="entry name" value="COAGULATION FACTOR XI"/>
    <property type="match status" value="1"/>
</dbReference>
<name>A0A2C6KRS7_9APIC</name>
<comment type="caution">
    <text evidence="5">The sequence shown here is derived from an EMBL/GenBank/DDBJ whole genome shotgun (WGS) entry which is preliminary data.</text>
</comment>
<feature type="domain" description="Apple" evidence="4">
    <location>
        <begin position="256"/>
        <end position="329"/>
    </location>
</feature>
<dbReference type="CDD" id="cd01100">
    <property type="entry name" value="APPLE_Factor_XI_like"/>
    <property type="match status" value="3"/>
</dbReference>
<dbReference type="AlphaFoldDB" id="A0A2C6KRS7"/>
<keyword evidence="6" id="KW-1185">Reference proteome</keyword>
<dbReference type="GO" id="GO:0005576">
    <property type="term" value="C:extracellular region"/>
    <property type="evidence" value="ECO:0007669"/>
    <property type="project" value="InterPro"/>
</dbReference>
<gene>
    <name evidence="5" type="ORF">CSUI_007090</name>
</gene>
<proteinExistence type="predicted"/>
<evidence type="ECO:0000256" key="1">
    <source>
        <dbReference type="ARBA" id="ARBA00022737"/>
    </source>
</evidence>
<protein>
    <submittedName>
        <fullName evidence="5">Pan domain-containing protein</fullName>
    </submittedName>
</protein>
<feature type="domain" description="Apple" evidence="4">
    <location>
        <begin position="106"/>
        <end position="179"/>
    </location>
</feature>
<dbReference type="PANTHER" id="PTHR33946">
    <property type="match status" value="1"/>
</dbReference>
<dbReference type="SMART" id="SM00223">
    <property type="entry name" value="APPLE"/>
    <property type="match status" value="4"/>
</dbReference>
<dbReference type="VEuPathDB" id="ToxoDB:CSUI_007090"/>
<sequence>MALFTTLKIILASVACQALYQDFFIEAAASCFEKGIDYNKHDVKEIYDGSVKSIGECQRRCQEMNNCYHFTFDTKQKYCYLKDKDALQARKKSLTELVSGPKYCRCLEPGLDYCCHNIKEIYDGSVRTPEECQARCEALKECYFFTFDMKHKYCYLKDSNAPYGEKSGRSELVSGPRKCSCFESGIDYYKHDVKEIYDRSVKTSQECQRRCQEMNNCYHFTFDSKQKYCYLKDKSALQARKNGLAELVSGPKYCDCVEPGMDYYLHDVKEIYDGSVPTTWDCQARCKALDNCYFYTYDTRTKNCFLKDKTATEGRTHGLVEFYSGPKECRASVSSAATSFANIRAAVHRHAGLGADQ</sequence>
<dbReference type="PROSITE" id="PS50948">
    <property type="entry name" value="PAN"/>
    <property type="match status" value="4"/>
</dbReference>
<dbReference type="GeneID" id="94430451"/>
<evidence type="ECO:0000259" key="4">
    <source>
        <dbReference type="PROSITE" id="PS50948"/>
    </source>
</evidence>
<dbReference type="RefSeq" id="XP_067920784.1">
    <property type="nucleotide sequence ID" value="XM_068067240.1"/>
</dbReference>
<feature type="chain" id="PRO_5012067186" evidence="3">
    <location>
        <begin position="17"/>
        <end position="357"/>
    </location>
</feature>
<evidence type="ECO:0000256" key="3">
    <source>
        <dbReference type="SAM" id="SignalP"/>
    </source>
</evidence>
<dbReference type="SUPFAM" id="SSF57414">
    <property type="entry name" value="Hairpin loop containing domain-like"/>
    <property type="match status" value="4"/>
</dbReference>
<dbReference type="InterPro" id="IPR000177">
    <property type="entry name" value="Apple"/>
</dbReference>
<dbReference type="OrthoDB" id="328076at2759"/>
<organism evidence="5 6">
    <name type="scientific">Cystoisospora suis</name>
    <dbReference type="NCBI Taxonomy" id="483139"/>
    <lineage>
        <taxon>Eukaryota</taxon>
        <taxon>Sar</taxon>
        <taxon>Alveolata</taxon>
        <taxon>Apicomplexa</taxon>
        <taxon>Conoidasida</taxon>
        <taxon>Coccidia</taxon>
        <taxon>Eucoccidiorida</taxon>
        <taxon>Eimeriorina</taxon>
        <taxon>Sarcocystidae</taxon>
        <taxon>Cystoisospora</taxon>
    </lineage>
</organism>
<dbReference type="Gene3D" id="3.50.4.10">
    <property type="entry name" value="Hepatocyte Growth Factor"/>
    <property type="match status" value="4"/>
</dbReference>
<feature type="domain" description="Apple" evidence="4">
    <location>
        <begin position="181"/>
        <end position="254"/>
    </location>
</feature>
<dbReference type="InterPro" id="IPR003609">
    <property type="entry name" value="Pan_app"/>
</dbReference>